<dbReference type="STRING" id="1173584.SAMN05444851_1357"/>
<evidence type="ECO:0000313" key="1">
    <source>
        <dbReference type="EMBL" id="SEW09437.1"/>
    </source>
</evidence>
<name>A0A1I0P7C6_9RHOB</name>
<dbReference type="Proteomes" id="UP000199650">
    <property type="component" value="Unassembled WGS sequence"/>
</dbReference>
<evidence type="ECO:0000313" key="2">
    <source>
        <dbReference type="Proteomes" id="UP000199650"/>
    </source>
</evidence>
<accession>A0A1I0P7C6</accession>
<dbReference type="InterPro" id="IPR011990">
    <property type="entry name" value="TPR-like_helical_dom_sf"/>
</dbReference>
<dbReference type="InterPro" id="IPR019734">
    <property type="entry name" value="TPR_rpt"/>
</dbReference>
<dbReference type="SUPFAM" id="SSF48452">
    <property type="entry name" value="TPR-like"/>
    <property type="match status" value="1"/>
</dbReference>
<sequence>MTTRRPPHLVPHYLVRDRRARHARARFLAVGTAASVLLTACASGTGPFAKHTGPYAPTALKRGEEAVDGLTVGHRLTAAGEHELALKAYLRAASEQGITVDVLSAIGSTNLQLGRLGQAERILRKATEMDGSFVPAWNNLGVVLMETGQTAEAARVFQIAFGLDRGQSAQIRDNLRLALAKSENPDYDQTHNDAFALVRRGTGDYLLLSQI</sequence>
<dbReference type="Pfam" id="PF13181">
    <property type="entry name" value="TPR_8"/>
    <property type="match status" value="2"/>
</dbReference>
<reference evidence="1 2" key="1">
    <citation type="submission" date="2016-10" db="EMBL/GenBank/DDBJ databases">
        <authorList>
            <person name="de Groot N.N."/>
        </authorList>
    </citation>
    <scope>NUCLEOTIDE SEQUENCE [LARGE SCALE GENOMIC DNA]</scope>
    <source>
        <strain evidence="1 2">DSM 29439</strain>
    </source>
</reference>
<protein>
    <submittedName>
        <fullName evidence="1">Tetratricopeptide repeat-containing protein</fullName>
    </submittedName>
</protein>
<keyword evidence="2" id="KW-1185">Reference proteome</keyword>
<dbReference type="Gene3D" id="1.25.40.10">
    <property type="entry name" value="Tetratricopeptide repeat domain"/>
    <property type="match status" value="1"/>
</dbReference>
<dbReference type="SMART" id="SM00028">
    <property type="entry name" value="TPR"/>
    <property type="match status" value="2"/>
</dbReference>
<organism evidence="1 2">
    <name type="scientific">Aliiroseovarius sediminilitoris</name>
    <dbReference type="NCBI Taxonomy" id="1173584"/>
    <lineage>
        <taxon>Bacteria</taxon>
        <taxon>Pseudomonadati</taxon>
        <taxon>Pseudomonadota</taxon>
        <taxon>Alphaproteobacteria</taxon>
        <taxon>Rhodobacterales</taxon>
        <taxon>Paracoccaceae</taxon>
        <taxon>Aliiroseovarius</taxon>
    </lineage>
</organism>
<proteinExistence type="predicted"/>
<dbReference type="AlphaFoldDB" id="A0A1I0P7C6"/>
<gene>
    <name evidence="1" type="ORF">SAMN05444851_1357</name>
</gene>
<dbReference type="EMBL" id="FOJB01000001">
    <property type="protein sequence ID" value="SEW09437.1"/>
    <property type="molecule type" value="Genomic_DNA"/>
</dbReference>